<keyword evidence="1" id="KW-0067">ATP-binding</keyword>
<keyword evidence="2" id="KW-1185">Reference proteome</keyword>
<evidence type="ECO:0000313" key="2">
    <source>
        <dbReference type="Proteomes" id="UP001348492"/>
    </source>
</evidence>
<dbReference type="RefSeq" id="WP_026255063.1">
    <property type="nucleotide sequence ID" value="NZ_CP117523.1"/>
</dbReference>
<sequence>MALHRIAYLLYKHRDKITPENIIIFSPNNIFNDYISNVLPQLGEDNMYQTRFNDYMHKELGDEFKKETSSEMMEYILGSKDKLTYEDRIKSIKFKTSLEFTNILKKYINYVETMDRDFEDVIVRNKLIISSDEIKKLFFNDFSELPIRRR</sequence>
<organism evidence="1 2">
    <name type="scientific">Terrisporobacter glycolicus ATCC 14880 = DSM 1288</name>
    <dbReference type="NCBI Taxonomy" id="1121315"/>
    <lineage>
        <taxon>Bacteria</taxon>
        <taxon>Bacillati</taxon>
        <taxon>Bacillota</taxon>
        <taxon>Clostridia</taxon>
        <taxon>Peptostreptococcales</taxon>
        <taxon>Peptostreptococcaceae</taxon>
        <taxon>Terrisporobacter</taxon>
    </lineage>
</organism>
<name>A0ABZ2EUJ2_9FIRM</name>
<dbReference type="GO" id="GO:0003678">
    <property type="term" value="F:DNA helicase activity"/>
    <property type="evidence" value="ECO:0007669"/>
    <property type="project" value="UniProtKB-EC"/>
</dbReference>
<dbReference type="Proteomes" id="UP001348492">
    <property type="component" value="Chromosome"/>
</dbReference>
<evidence type="ECO:0000313" key="1">
    <source>
        <dbReference type="EMBL" id="WWD83188.1"/>
    </source>
</evidence>
<dbReference type="EMBL" id="CP117523">
    <property type="protein sequence ID" value="WWD83188.1"/>
    <property type="molecule type" value="Genomic_DNA"/>
</dbReference>
<keyword evidence="1" id="KW-0547">Nucleotide-binding</keyword>
<protein>
    <submittedName>
        <fullName evidence="1">DNA helicase IV</fullName>
        <ecNumber evidence="1">3.6.4.12</ecNumber>
    </submittedName>
</protein>
<gene>
    <name evidence="1" type="primary">helD_2</name>
    <name evidence="1" type="ORF">TEGL_15940</name>
</gene>
<keyword evidence="1" id="KW-0347">Helicase</keyword>
<keyword evidence="1" id="KW-0378">Hydrolase</keyword>
<dbReference type="SUPFAM" id="SSF52540">
    <property type="entry name" value="P-loop containing nucleoside triphosphate hydrolases"/>
    <property type="match status" value="1"/>
</dbReference>
<accession>A0ABZ2EUJ2</accession>
<dbReference type="EC" id="3.6.4.12" evidence="1"/>
<proteinExistence type="predicted"/>
<reference evidence="1 2" key="1">
    <citation type="journal article" date="2023" name="PLoS ONE">
        <title>Genome-based metabolic and phylogenomic analysis of three Terrisporobacter species.</title>
        <authorList>
            <person name="Boer T."/>
            <person name="Bengelsdorf F.R."/>
            <person name="Bomeke M."/>
            <person name="Daniel R."/>
            <person name="Poehlein A."/>
        </authorList>
    </citation>
    <scope>NUCLEOTIDE SEQUENCE [LARGE SCALE GENOMIC DNA]</scope>
    <source>
        <strain evidence="1 2">DSM 1288</strain>
    </source>
</reference>
<dbReference type="InterPro" id="IPR027417">
    <property type="entry name" value="P-loop_NTPase"/>
</dbReference>
<dbReference type="GO" id="GO:0016787">
    <property type="term" value="F:hydrolase activity"/>
    <property type="evidence" value="ECO:0007669"/>
    <property type="project" value="UniProtKB-KW"/>
</dbReference>